<dbReference type="OrthoDB" id="8537427at2"/>
<dbReference type="SUPFAM" id="SSF52833">
    <property type="entry name" value="Thioredoxin-like"/>
    <property type="match status" value="1"/>
</dbReference>
<dbReference type="InterPro" id="IPR036249">
    <property type="entry name" value="Thioredoxin-like_sf"/>
</dbReference>
<dbReference type="EMBL" id="CP019650">
    <property type="protein sequence ID" value="AQQ67532.1"/>
    <property type="molecule type" value="Genomic_DNA"/>
</dbReference>
<dbReference type="KEGG" id="maga:Mag101_07675"/>
<reference evidence="1" key="1">
    <citation type="submission" date="2017-02" db="EMBL/GenBank/DDBJ databases">
        <title>Genome of Microbulbifer agarilyticus GP101.</title>
        <authorList>
            <person name="Jung J."/>
            <person name="Bae S.S."/>
            <person name="Baek K."/>
        </authorList>
    </citation>
    <scope>NUCLEOTIDE SEQUENCE [LARGE SCALE GENOMIC DNA]</scope>
    <source>
        <strain evidence="1">GP101</strain>
    </source>
</reference>
<evidence type="ECO:0000313" key="2">
    <source>
        <dbReference type="Proteomes" id="UP000188219"/>
    </source>
</evidence>
<name>A0A1Q2M5N2_9GAMM</name>
<accession>A0A1Q2M5N2</accession>
<dbReference type="InterPro" id="IPR008554">
    <property type="entry name" value="Glutaredoxin-like"/>
</dbReference>
<dbReference type="STRING" id="260552.Mag101_07675"/>
<dbReference type="AlphaFoldDB" id="A0A1Q2M5N2"/>
<dbReference type="Pfam" id="PF05768">
    <property type="entry name" value="Glrx-like"/>
    <property type="match status" value="1"/>
</dbReference>
<protein>
    <submittedName>
        <fullName evidence="1">Thioredoxin family protein</fullName>
    </submittedName>
</protein>
<dbReference type="eggNOG" id="ENOG5033ARA">
    <property type="taxonomic scope" value="Bacteria"/>
</dbReference>
<dbReference type="Proteomes" id="UP000188219">
    <property type="component" value="Chromosome"/>
</dbReference>
<sequence>MAERDLLLYTTLGCSLCEKAKLEIWPLLEKYQLRLVSVDIADDETLTRLFGWSIPVVGLGQVDDVICWPFTVDELDQWLVARLA</sequence>
<gene>
    <name evidence="1" type="ORF">Mag101_07675</name>
</gene>
<proteinExistence type="predicted"/>
<evidence type="ECO:0000313" key="1">
    <source>
        <dbReference type="EMBL" id="AQQ67532.1"/>
    </source>
</evidence>
<keyword evidence="2" id="KW-1185">Reference proteome</keyword>
<dbReference type="RefSeq" id="WP_077403038.1">
    <property type="nucleotide sequence ID" value="NZ_CP019650.1"/>
</dbReference>
<organism evidence="1 2">
    <name type="scientific">Microbulbifer agarilyticus</name>
    <dbReference type="NCBI Taxonomy" id="260552"/>
    <lineage>
        <taxon>Bacteria</taxon>
        <taxon>Pseudomonadati</taxon>
        <taxon>Pseudomonadota</taxon>
        <taxon>Gammaproteobacteria</taxon>
        <taxon>Cellvibrionales</taxon>
        <taxon>Microbulbiferaceae</taxon>
        <taxon>Microbulbifer</taxon>
    </lineage>
</organism>
<dbReference type="Gene3D" id="3.40.30.10">
    <property type="entry name" value="Glutaredoxin"/>
    <property type="match status" value="1"/>
</dbReference>